<dbReference type="GO" id="GO:0034220">
    <property type="term" value="P:monoatomic ion transmembrane transport"/>
    <property type="evidence" value="ECO:0007669"/>
    <property type="project" value="UniProtKB-KW"/>
</dbReference>
<dbReference type="PANTHER" id="PTHR43833:SF9">
    <property type="entry name" value="POTASSIUM CHANNEL PROTEIN YUGO-RELATED"/>
    <property type="match status" value="1"/>
</dbReference>
<comment type="caution">
    <text evidence="4">The sequence shown here is derived from an EMBL/GenBank/DDBJ whole genome shotgun (WGS) entry which is preliminary data.</text>
</comment>
<evidence type="ECO:0000256" key="2">
    <source>
        <dbReference type="SAM" id="Phobius"/>
    </source>
</evidence>
<name>A0ABW4QG37_9BACL</name>
<dbReference type="PROSITE" id="PS51201">
    <property type="entry name" value="RCK_N"/>
    <property type="match status" value="1"/>
</dbReference>
<dbReference type="InterPro" id="IPR003148">
    <property type="entry name" value="RCK_N"/>
</dbReference>
<dbReference type="SUPFAM" id="SSF51735">
    <property type="entry name" value="NAD(P)-binding Rossmann-fold domains"/>
    <property type="match status" value="1"/>
</dbReference>
<evidence type="ECO:0000313" key="4">
    <source>
        <dbReference type="EMBL" id="MFD1862544.1"/>
    </source>
</evidence>
<gene>
    <name evidence="4" type="ORF">ACFSDB_06355</name>
</gene>
<feature type="domain" description="RCK N-terminal" evidence="3">
    <location>
        <begin position="111"/>
        <end position="240"/>
    </location>
</feature>
<feature type="transmembrane region" description="Helical" evidence="2">
    <location>
        <begin position="74"/>
        <end position="97"/>
    </location>
</feature>
<feature type="transmembrane region" description="Helical" evidence="2">
    <location>
        <begin position="16"/>
        <end position="33"/>
    </location>
</feature>
<keyword evidence="4" id="KW-0813">Transport</keyword>
<evidence type="ECO:0000256" key="1">
    <source>
        <dbReference type="ARBA" id="ARBA00004651"/>
    </source>
</evidence>
<dbReference type="Proteomes" id="UP001597273">
    <property type="component" value="Unassembled WGS sequence"/>
</dbReference>
<dbReference type="Gene3D" id="3.40.50.720">
    <property type="entry name" value="NAD(P)-binding Rossmann-like Domain"/>
    <property type="match status" value="1"/>
</dbReference>
<protein>
    <submittedName>
        <fullName evidence="4">Potassium channel family protein</fullName>
    </submittedName>
</protein>
<keyword evidence="4" id="KW-0406">Ion transport</keyword>
<evidence type="ECO:0000259" key="3">
    <source>
        <dbReference type="PROSITE" id="PS51201"/>
    </source>
</evidence>
<sequence length="339" mass="38994">MFEIMKKIVKINTPKLVLFTFLFYLASAFIMYFLEPDNFQTPFNAFWWVMTTVTTIGYGDYVPRTVPGMVYGMVLYLIGIGLIGIILGKIVDFYTYFGRLKMEGKLDYTGKDHFIIIGWSKSVQKTIEEILLSRDIETDVVLIDHVQEAPFRHDRFHYVQGNPTDQKVLRKAGIDTARSVSVFALDNSSDVLKDGRTLLIASAIERYAIEHQKKIYTIAEISHQDHIGMFQHAGVNEFVLSNEAFPHLMAKALLHHGSTRLFMEMLNHTYGENIWEIKPVSSWRTYREAFDALREQGANLIADGSDFTIIRRLDDPIPPDARLYILTDETSYNNLTLKE</sequence>
<organism evidence="4 5">
    <name type="scientific">Planococcus chinensis</name>
    <dbReference type="NCBI Taxonomy" id="272917"/>
    <lineage>
        <taxon>Bacteria</taxon>
        <taxon>Bacillati</taxon>
        <taxon>Bacillota</taxon>
        <taxon>Bacilli</taxon>
        <taxon>Bacillales</taxon>
        <taxon>Caryophanaceae</taxon>
        <taxon>Planococcus</taxon>
    </lineage>
</organism>
<dbReference type="RefSeq" id="WP_204892418.1">
    <property type="nucleotide sequence ID" value="NZ_JBHUFW010000004.1"/>
</dbReference>
<dbReference type="Pfam" id="PF07885">
    <property type="entry name" value="Ion_trans_2"/>
    <property type="match status" value="1"/>
</dbReference>
<reference evidence="5" key="1">
    <citation type="journal article" date="2019" name="Int. J. Syst. Evol. Microbiol.">
        <title>The Global Catalogue of Microorganisms (GCM) 10K type strain sequencing project: providing services to taxonomists for standard genome sequencing and annotation.</title>
        <authorList>
            <consortium name="The Broad Institute Genomics Platform"/>
            <consortium name="The Broad Institute Genome Sequencing Center for Infectious Disease"/>
            <person name="Wu L."/>
            <person name="Ma J."/>
        </authorList>
    </citation>
    <scope>NUCLEOTIDE SEQUENCE [LARGE SCALE GENOMIC DNA]</scope>
    <source>
        <strain evidence="5">CGMCC 1.15475</strain>
    </source>
</reference>
<proteinExistence type="predicted"/>
<dbReference type="InterPro" id="IPR050721">
    <property type="entry name" value="Trk_Ktr_HKT_K-transport"/>
</dbReference>
<keyword evidence="5" id="KW-1185">Reference proteome</keyword>
<keyword evidence="2" id="KW-1133">Transmembrane helix</keyword>
<accession>A0ABW4QG37</accession>
<keyword evidence="2" id="KW-0812">Transmembrane</keyword>
<dbReference type="Gene3D" id="1.10.287.70">
    <property type="match status" value="1"/>
</dbReference>
<keyword evidence="2" id="KW-0472">Membrane</keyword>
<evidence type="ECO:0000313" key="5">
    <source>
        <dbReference type="Proteomes" id="UP001597273"/>
    </source>
</evidence>
<dbReference type="EMBL" id="JBHUFW010000004">
    <property type="protein sequence ID" value="MFD1862544.1"/>
    <property type="molecule type" value="Genomic_DNA"/>
</dbReference>
<dbReference type="PANTHER" id="PTHR43833">
    <property type="entry name" value="POTASSIUM CHANNEL PROTEIN 2-RELATED-RELATED"/>
    <property type="match status" value="1"/>
</dbReference>
<dbReference type="Pfam" id="PF02254">
    <property type="entry name" value="TrkA_N"/>
    <property type="match status" value="1"/>
</dbReference>
<dbReference type="SUPFAM" id="SSF81324">
    <property type="entry name" value="Voltage-gated potassium channels"/>
    <property type="match status" value="1"/>
</dbReference>
<keyword evidence="4" id="KW-0407">Ion channel</keyword>
<comment type="subcellular location">
    <subcellularLocation>
        <location evidence="1">Cell membrane</location>
        <topology evidence="1">Multi-pass membrane protein</topology>
    </subcellularLocation>
</comment>
<dbReference type="InterPro" id="IPR036291">
    <property type="entry name" value="NAD(P)-bd_dom_sf"/>
</dbReference>
<feature type="transmembrane region" description="Helical" evidence="2">
    <location>
        <begin position="45"/>
        <end position="62"/>
    </location>
</feature>
<dbReference type="InterPro" id="IPR013099">
    <property type="entry name" value="K_chnl_dom"/>
</dbReference>